<reference evidence="1 2" key="1">
    <citation type="submission" date="2019-08" db="EMBL/GenBank/DDBJ databases">
        <title>Bradyrhizobium hipponensis sp. nov., a rhizobium isolated from a Lupinus angustifolius root nodule in Tunisia.</title>
        <authorList>
            <person name="Off K."/>
            <person name="Rejili M."/>
            <person name="Mars M."/>
            <person name="Brachmann A."/>
            <person name="Marin M."/>
        </authorList>
    </citation>
    <scope>NUCLEOTIDE SEQUENCE [LARGE SCALE GENOMIC DNA]</scope>
    <source>
        <strain evidence="1 2">CTAW11</strain>
    </source>
</reference>
<dbReference type="OrthoDB" id="8235188at2"/>
<comment type="caution">
    <text evidence="1">The sequence shown here is derived from an EMBL/GenBank/DDBJ whole genome shotgun (WGS) entry which is preliminary data.</text>
</comment>
<dbReference type="EMBL" id="VSSR01000059">
    <property type="protein sequence ID" value="TYL76757.1"/>
    <property type="molecule type" value="Genomic_DNA"/>
</dbReference>
<keyword evidence="2" id="KW-1185">Reference proteome</keyword>
<dbReference type="RefSeq" id="WP_148754721.1">
    <property type="nucleotide sequence ID" value="NZ_VSSR01000059.1"/>
</dbReference>
<dbReference type="Proteomes" id="UP000324853">
    <property type="component" value="Unassembled WGS sequence"/>
</dbReference>
<accession>A0A5S4W5B1</accession>
<sequence>MQSYLTSSELQKQQYYQVIAGAAAACQPGVSDPSLENVKLAELAAEAAMKVVKFRVREAKDEHDHSAVLITDAYATVAIAYRRAATVYTDDKEMEQLGTAAVHLVTIANSFMNAESEQPKTH</sequence>
<evidence type="ECO:0000313" key="2">
    <source>
        <dbReference type="Proteomes" id="UP000324853"/>
    </source>
</evidence>
<protein>
    <submittedName>
        <fullName evidence="1">Uncharacterized protein</fullName>
    </submittedName>
</protein>
<gene>
    <name evidence="1" type="ORF">FXB38_30675</name>
</gene>
<dbReference type="AlphaFoldDB" id="A0A5S4W5B1"/>
<evidence type="ECO:0000313" key="1">
    <source>
        <dbReference type="EMBL" id="TYL76757.1"/>
    </source>
</evidence>
<organism evidence="1 2">
    <name type="scientific">Bradyrhizobium cytisi</name>
    <dbReference type="NCBI Taxonomy" id="515489"/>
    <lineage>
        <taxon>Bacteria</taxon>
        <taxon>Pseudomonadati</taxon>
        <taxon>Pseudomonadota</taxon>
        <taxon>Alphaproteobacteria</taxon>
        <taxon>Hyphomicrobiales</taxon>
        <taxon>Nitrobacteraceae</taxon>
        <taxon>Bradyrhizobium</taxon>
    </lineage>
</organism>
<name>A0A5S4W5B1_9BRAD</name>
<proteinExistence type="predicted"/>